<dbReference type="GO" id="GO:0030313">
    <property type="term" value="C:cell envelope"/>
    <property type="evidence" value="ECO:0007669"/>
    <property type="project" value="UniProtKB-SubCell"/>
</dbReference>
<evidence type="ECO:0000313" key="12">
    <source>
        <dbReference type="Proteomes" id="UP000035036"/>
    </source>
</evidence>
<dbReference type="HOGENOM" id="CLU_026846_0_1_7"/>
<feature type="region of interest" description="Disordered" evidence="8">
    <location>
        <begin position="220"/>
        <end position="241"/>
    </location>
</feature>
<dbReference type="FunFam" id="2.70.70.10:FF:000002">
    <property type="entry name" value="Murein DD-endopeptidase MepM"/>
    <property type="match status" value="1"/>
</dbReference>
<proteinExistence type="predicted"/>
<dbReference type="InterPro" id="IPR050570">
    <property type="entry name" value="Cell_wall_metabolism_enzyme"/>
</dbReference>
<evidence type="ECO:0008006" key="13">
    <source>
        <dbReference type="Google" id="ProtNLM"/>
    </source>
</evidence>
<evidence type="ECO:0000256" key="4">
    <source>
        <dbReference type="ARBA" id="ARBA00022723"/>
    </source>
</evidence>
<dbReference type="Proteomes" id="UP000035036">
    <property type="component" value="Chromosome"/>
</dbReference>
<dbReference type="CDD" id="cd12797">
    <property type="entry name" value="M23_peptidase"/>
    <property type="match status" value="1"/>
</dbReference>
<dbReference type="GO" id="GO:0046872">
    <property type="term" value="F:metal ion binding"/>
    <property type="evidence" value="ECO:0007669"/>
    <property type="project" value="UniProtKB-KW"/>
</dbReference>
<evidence type="ECO:0000256" key="6">
    <source>
        <dbReference type="ARBA" id="ARBA00022833"/>
    </source>
</evidence>
<feature type="domain" description="Csd3-like second N-terminal" evidence="10">
    <location>
        <begin position="95"/>
        <end position="217"/>
    </location>
</feature>
<dbReference type="KEGG" id="gsb:GSUB_03560"/>
<evidence type="ECO:0000256" key="7">
    <source>
        <dbReference type="ARBA" id="ARBA00023049"/>
    </source>
</evidence>
<dbReference type="InterPro" id="IPR045834">
    <property type="entry name" value="Csd3_N2"/>
</dbReference>
<keyword evidence="12" id="KW-1185">Reference proteome</keyword>
<dbReference type="GO" id="GO:0006508">
    <property type="term" value="P:proteolysis"/>
    <property type="evidence" value="ECO:0007669"/>
    <property type="project" value="UniProtKB-KW"/>
</dbReference>
<gene>
    <name evidence="11" type="ORF">GSUB_03560</name>
</gene>
<dbReference type="Pfam" id="PF01551">
    <property type="entry name" value="Peptidase_M23"/>
    <property type="match status" value="1"/>
</dbReference>
<evidence type="ECO:0000256" key="8">
    <source>
        <dbReference type="SAM" id="MobiDB-lite"/>
    </source>
</evidence>
<keyword evidence="7" id="KW-0482">Metalloprotease</keyword>
<evidence type="ECO:0000256" key="3">
    <source>
        <dbReference type="ARBA" id="ARBA00022670"/>
    </source>
</evidence>
<dbReference type="AlphaFoldDB" id="A0A0B5FTA1"/>
<sequence length="363" mass="41057">MPPSTIVHDIEPGDSLIGIFTRFDLDCGALNLILEADEPLLALDILRPGNTLTFHLDEESRCLEEMELFIHPGNRVVYRRADDGSFTYEEIILPGDWQIDLVEGEINGSFYLSAINAGLSQKEAAQITRLFKEQITFSRDIRAGDRFQVVRTLQFVDETFTGQSRIEGVRILRRNRVHSAFLCEDGNYYDQNGESLMRAFLRYPTAQRYRISSSFNPARRHPVTGRVAPHNGTDFAMPTGTPVLSTGDGVVTRVSNHPYAGKYIEIRHGGDYVTRYLHLHRILVNKGQSVKRGERIALSGNTGRSTGPHLHFELHVRGRPVNPMKADIPMTASVPRERRAQFDQRVTELLSLMDGTREQIALR</sequence>
<evidence type="ECO:0000256" key="1">
    <source>
        <dbReference type="ARBA" id="ARBA00001947"/>
    </source>
</evidence>
<dbReference type="SUPFAM" id="SSF51261">
    <property type="entry name" value="Duplicated hybrid motif"/>
    <property type="match status" value="1"/>
</dbReference>
<keyword evidence="5" id="KW-0378">Hydrolase</keyword>
<evidence type="ECO:0000313" key="11">
    <source>
        <dbReference type="EMBL" id="AJF07889.1"/>
    </source>
</evidence>
<dbReference type="EMBL" id="CP010311">
    <property type="protein sequence ID" value="AJF07889.1"/>
    <property type="molecule type" value="Genomic_DNA"/>
</dbReference>
<keyword evidence="6" id="KW-0862">Zinc</keyword>
<dbReference type="STRING" id="483547.GSUB_03560"/>
<dbReference type="PANTHER" id="PTHR21666">
    <property type="entry name" value="PEPTIDASE-RELATED"/>
    <property type="match status" value="1"/>
</dbReference>
<dbReference type="InterPro" id="IPR016047">
    <property type="entry name" value="M23ase_b-sheet_dom"/>
</dbReference>
<dbReference type="Gene3D" id="2.70.70.10">
    <property type="entry name" value="Glucose Permease (Domain IIA)"/>
    <property type="match status" value="1"/>
</dbReference>
<dbReference type="GO" id="GO:0004222">
    <property type="term" value="F:metalloendopeptidase activity"/>
    <property type="evidence" value="ECO:0007669"/>
    <property type="project" value="TreeGrafter"/>
</dbReference>
<evidence type="ECO:0000256" key="5">
    <source>
        <dbReference type="ARBA" id="ARBA00022801"/>
    </source>
</evidence>
<feature type="domain" description="M23ase beta-sheet core" evidence="9">
    <location>
        <begin position="229"/>
        <end position="323"/>
    </location>
</feature>
<accession>A0A0B5FTA1</accession>
<comment type="cofactor">
    <cofactor evidence="1">
        <name>Zn(2+)</name>
        <dbReference type="ChEBI" id="CHEBI:29105"/>
    </cofactor>
</comment>
<keyword evidence="3" id="KW-0645">Protease</keyword>
<evidence type="ECO:0000259" key="10">
    <source>
        <dbReference type="Pfam" id="PF19425"/>
    </source>
</evidence>
<dbReference type="InterPro" id="IPR011055">
    <property type="entry name" value="Dup_hybrid_motif"/>
</dbReference>
<evidence type="ECO:0000259" key="9">
    <source>
        <dbReference type="Pfam" id="PF01551"/>
    </source>
</evidence>
<organism evidence="11 12">
    <name type="scientific">Geoalkalibacter subterraneus</name>
    <dbReference type="NCBI Taxonomy" id="483547"/>
    <lineage>
        <taxon>Bacteria</taxon>
        <taxon>Pseudomonadati</taxon>
        <taxon>Thermodesulfobacteriota</taxon>
        <taxon>Desulfuromonadia</taxon>
        <taxon>Desulfuromonadales</taxon>
        <taxon>Geoalkalibacteraceae</taxon>
        <taxon>Geoalkalibacter</taxon>
    </lineage>
</organism>
<comment type="subcellular location">
    <subcellularLocation>
        <location evidence="2">Cell envelope</location>
    </subcellularLocation>
</comment>
<dbReference type="PANTHER" id="PTHR21666:SF292">
    <property type="entry name" value="MUREIN DD-ENDOPEPTIDASE MEPM"/>
    <property type="match status" value="1"/>
</dbReference>
<dbReference type="Pfam" id="PF19425">
    <property type="entry name" value="Csd3_N2"/>
    <property type="match status" value="1"/>
</dbReference>
<evidence type="ECO:0000256" key="2">
    <source>
        <dbReference type="ARBA" id="ARBA00004196"/>
    </source>
</evidence>
<reference evidence="11 12" key="1">
    <citation type="journal article" date="2015" name="Genome Announc.">
        <title>Genomes of Geoalkalibacter ferrihydriticus Z-0531T and Geoalkalibacter subterraneus Red1T, Two Haloalkaliphilic Metal-Reducing Deltaproteobacteria.</title>
        <authorList>
            <person name="Badalamenti J.P."/>
            <person name="Krajmalnik-Brown R."/>
            <person name="Torres C.I."/>
            <person name="Bond D.R."/>
        </authorList>
    </citation>
    <scope>NUCLEOTIDE SEQUENCE [LARGE SCALE GENOMIC DNA]</scope>
    <source>
        <strain evidence="11 12">Red1</strain>
    </source>
</reference>
<keyword evidence="4" id="KW-0479">Metal-binding</keyword>
<name>A0A0B5FTA1_9BACT</name>
<dbReference type="Gene3D" id="3.10.450.350">
    <property type="match status" value="2"/>
</dbReference>
<protein>
    <recommendedName>
        <fullName evidence="13">Peptidase M23</fullName>
    </recommendedName>
</protein>